<evidence type="ECO:0000313" key="2">
    <source>
        <dbReference type="EMBL" id="TCN87927.1"/>
    </source>
</evidence>
<gene>
    <name evidence="2" type="ORF">EDC91_10459</name>
</gene>
<dbReference type="RefSeq" id="WP_133038039.1">
    <property type="nucleotide sequence ID" value="NZ_SLWF01000004.1"/>
</dbReference>
<keyword evidence="1" id="KW-0472">Membrane</keyword>
<dbReference type="Pfam" id="PF07254">
    <property type="entry name" value="Cpta_toxin"/>
    <property type="match status" value="1"/>
</dbReference>
<name>A0A4R2FF63_9GAMM</name>
<keyword evidence="1" id="KW-1133">Transmembrane helix</keyword>
<dbReference type="EMBL" id="SLWF01000004">
    <property type="protein sequence ID" value="TCN87927.1"/>
    <property type="molecule type" value="Genomic_DNA"/>
</dbReference>
<keyword evidence="3" id="KW-1185">Reference proteome</keyword>
<feature type="transmembrane region" description="Helical" evidence="1">
    <location>
        <begin position="12"/>
        <end position="31"/>
    </location>
</feature>
<keyword evidence="1" id="KW-0812">Transmembrane</keyword>
<sequence>MQRRRFTAKSSVGQYLALGALAAICLLSFRLWPALDFRYYQPLRWGLMLSVISYFGYQLWRLRDWSVSFWLSGNGQGLFDADQMFTVGEPVLVTPWLVSFRCLQANRFQRLYLFRDMFDDTDYRHLCRLLLNRDSPYSG</sequence>
<evidence type="ECO:0000313" key="3">
    <source>
        <dbReference type="Proteomes" id="UP000294832"/>
    </source>
</evidence>
<organism evidence="2 3">
    <name type="scientific">Shewanella fodinae</name>
    <dbReference type="NCBI Taxonomy" id="552357"/>
    <lineage>
        <taxon>Bacteria</taxon>
        <taxon>Pseudomonadati</taxon>
        <taxon>Pseudomonadota</taxon>
        <taxon>Gammaproteobacteria</taxon>
        <taxon>Alteromonadales</taxon>
        <taxon>Shewanellaceae</taxon>
        <taxon>Shewanella</taxon>
    </lineage>
</organism>
<protein>
    <submittedName>
        <fullName evidence="2">Toxin CptA</fullName>
    </submittedName>
</protein>
<proteinExistence type="predicted"/>
<dbReference type="OrthoDB" id="6399627at2"/>
<dbReference type="AlphaFoldDB" id="A0A4R2FF63"/>
<dbReference type="InterPro" id="IPR009883">
    <property type="entry name" value="YgfX"/>
</dbReference>
<accession>A0A4R2FF63</accession>
<reference evidence="2 3" key="1">
    <citation type="submission" date="2019-03" db="EMBL/GenBank/DDBJ databases">
        <title>Freshwater and sediment microbial communities from various areas in North America, analyzing microbe dynamics in response to fracking.</title>
        <authorList>
            <person name="Lamendella R."/>
        </authorList>
    </citation>
    <scope>NUCLEOTIDE SEQUENCE [LARGE SCALE GENOMIC DNA]</scope>
    <source>
        <strain evidence="2 3">74A</strain>
    </source>
</reference>
<comment type="caution">
    <text evidence="2">The sequence shown here is derived from an EMBL/GenBank/DDBJ whole genome shotgun (WGS) entry which is preliminary data.</text>
</comment>
<dbReference type="Proteomes" id="UP000294832">
    <property type="component" value="Unassembled WGS sequence"/>
</dbReference>
<evidence type="ECO:0000256" key="1">
    <source>
        <dbReference type="SAM" id="Phobius"/>
    </source>
</evidence>